<protein>
    <submittedName>
        <fullName evidence="1">Uncharacterized protein</fullName>
    </submittedName>
</protein>
<keyword evidence="2" id="KW-1185">Reference proteome</keyword>
<dbReference type="Proteomes" id="UP001157160">
    <property type="component" value="Unassembled WGS sequence"/>
</dbReference>
<name>A0AA37UEB2_9MICO</name>
<accession>A0AA37UEB2</accession>
<reference evidence="1 2" key="1">
    <citation type="journal article" date="2014" name="Int. J. Syst. Evol. Microbiol.">
        <title>Complete genome sequence of Corynebacterium casei LMG S-19264T (=DSM 44701T), isolated from a smear-ripened cheese.</title>
        <authorList>
            <consortium name="US DOE Joint Genome Institute (JGI-PGF)"/>
            <person name="Walter F."/>
            <person name="Albersmeier A."/>
            <person name="Kalinowski J."/>
            <person name="Ruckert C."/>
        </authorList>
    </citation>
    <scope>NUCLEOTIDE SEQUENCE [LARGE SCALE GENOMIC DNA]</scope>
    <source>
        <strain evidence="1 2">NBRC 112289</strain>
    </source>
</reference>
<evidence type="ECO:0000313" key="2">
    <source>
        <dbReference type="Proteomes" id="UP001157160"/>
    </source>
</evidence>
<comment type="caution">
    <text evidence="1">The sequence shown here is derived from an EMBL/GenBank/DDBJ whole genome shotgun (WGS) entry which is preliminary data.</text>
</comment>
<organism evidence="1 2">
    <name type="scientific">Arenivirga flava</name>
    <dbReference type="NCBI Taxonomy" id="1930060"/>
    <lineage>
        <taxon>Bacteria</taxon>
        <taxon>Bacillati</taxon>
        <taxon>Actinomycetota</taxon>
        <taxon>Actinomycetes</taxon>
        <taxon>Micrococcales</taxon>
        <taxon>Microbacteriaceae</taxon>
        <taxon>Arenivirga</taxon>
    </lineage>
</organism>
<proteinExistence type="predicted"/>
<dbReference type="EMBL" id="BSUL01000001">
    <property type="protein sequence ID" value="GMA28689.1"/>
    <property type="molecule type" value="Genomic_DNA"/>
</dbReference>
<dbReference type="AlphaFoldDB" id="A0AA37UEB2"/>
<gene>
    <name evidence="1" type="ORF">GCM10025874_19420</name>
</gene>
<sequence length="46" mass="5236">MQSRRFSARFDHPQEIELDGDGFGRAVAFRTTVDEGALRVRVPKES</sequence>
<dbReference type="RefSeq" id="WP_284232087.1">
    <property type="nucleotide sequence ID" value="NZ_BSUL01000001.1"/>
</dbReference>
<evidence type="ECO:0000313" key="1">
    <source>
        <dbReference type="EMBL" id="GMA28689.1"/>
    </source>
</evidence>